<evidence type="ECO:0000313" key="3">
    <source>
        <dbReference type="Proteomes" id="UP000824596"/>
    </source>
</evidence>
<feature type="compositionally biased region" description="Basic and acidic residues" evidence="1">
    <location>
        <begin position="235"/>
        <end position="257"/>
    </location>
</feature>
<evidence type="ECO:0000256" key="1">
    <source>
        <dbReference type="SAM" id="MobiDB-lite"/>
    </source>
</evidence>
<evidence type="ECO:0000313" key="2">
    <source>
        <dbReference type="EMBL" id="KAH0968269.1"/>
    </source>
</evidence>
<sequence length="277" mass="31679">MSSNGVLVAAEIHDFLQQVERARGTGFPLHSFESSGPLAARPGAYYAPSLMLSESRASVQPQRQQDMVSMASAATPMSAIFDTFDSYSTYSASTAPPQRGPEPPQRQRATVPDFAASWLPCEFHKLSGCEERFILDEVEAWIQHMMVVHLQGILPTFCICWFCDHAKFQAVTERPEDREVAYQARMRHIASHFFWDGKTAADVRWDFHFLDHAHDYGLITESVFRWATRQGEVRMPRGMTFDDPRTVRPAGEEQSERRPRHARPRDATRPSHVRRER</sequence>
<dbReference type="AlphaFoldDB" id="A0A9P8SND4"/>
<proteinExistence type="predicted"/>
<dbReference type="OrthoDB" id="409136at2759"/>
<accession>A0A9P8SND4</accession>
<feature type="region of interest" description="Disordered" evidence="1">
    <location>
        <begin position="235"/>
        <end position="277"/>
    </location>
</feature>
<gene>
    <name evidence="2" type="ORF">HRG_00911</name>
</gene>
<feature type="compositionally biased region" description="Basic and acidic residues" evidence="1">
    <location>
        <begin position="264"/>
        <end position="277"/>
    </location>
</feature>
<dbReference type="GeneID" id="68350040"/>
<keyword evidence="3" id="KW-1185">Reference proteome</keyword>
<reference evidence="2" key="1">
    <citation type="submission" date="2021-09" db="EMBL/GenBank/DDBJ databases">
        <title>A high-quality genome of the endoparasitic fungus Hirsutella rhossiliensis with a comparison of Hirsutella genomes reveals transposable elements contributing to genome size variation.</title>
        <authorList>
            <person name="Lin R."/>
            <person name="Jiao Y."/>
            <person name="Sun X."/>
            <person name="Ling J."/>
            <person name="Xie B."/>
            <person name="Cheng X."/>
        </authorList>
    </citation>
    <scope>NUCLEOTIDE SEQUENCE</scope>
    <source>
        <strain evidence="2">HR02</strain>
    </source>
</reference>
<comment type="caution">
    <text evidence="2">The sequence shown here is derived from an EMBL/GenBank/DDBJ whole genome shotgun (WGS) entry which is preliminary data.</text>
</comment>
<dbReference type="RefSeq" id="XP_044725782.1">
    <property type="nucleotide sequence ID" value="XM_044859382.1"/>
</dbReference>
<organism evidence="2 3">
    <name type="scientific">Hirsutella rhossiliensis</name>
    <dbReference type="NCBI Taxonomy" id="111463"/>
    <lineage>
        <taxon>Eukaryota</taxon>
        <taxon>Fungi</taxon>
        <taxon>Dikarya</taxon>
        <taxon>Ascomycota</taxon>
        <taxon>Pezizomycotina</taxon>
        <taxon>Sordariomycetes</taxon>
        <taxon>Hypocreomycetidae</taxon>
        <taxon>Hypocreales</taxon>
        <taxon>Ophiocordycipitaceae</taxon>
        <taxon>Hirsutella</taxon>
    </lineage>
</organism>
<dbReference type="Proteomes" id="UP000824596">
    <property type="component" value="Unassembled WGS sequence"/>
</dbReference>
<protein>
    <submittedName>
        <fullName evidence="2">Uncharacterized protein</fullName>
    </submittedName>
</protein>
<dbReference type="EMBL" id="JAIZPD010000001">
    <property type="protein sequence ID" value="KAH0968269.1"/>
    <property type="molecule type" value="Genomic_DNA"/>
</dbReference>
<name>A0A9P8SND4_9HYPO</name>